<evidence type="ECO:0000313" key="2">
    <source>
        <dbReference type="Proteomes" id="UP000266506"/>
    </source>
</evidence>
<gene>
    <name evidence="1" type="ORF">EI71_00838</name>
</gene>
<dbReference type="InParanoid" id="A0A397S565"/>
<dbReference type="AlphaFoldDB" id="A0A397S565"/>
<evidence type="ECO:0000313" key="1">
    <source>
        <dbReference type="EMBL" id="RIA77861.1"/>
    </source>
</evidence>
<reference evidence="1 2" key="1">
    <citation type="submission" date="2018-08" db="EMBL/GenBank/DDBJ databases">
        <title>Genomic Encyclopedia of Archaeal and Bacterial Type Strains, Phase II (KMG-II): from individual species to whole genera.</title>
        <authorList>
            <person name="Goeker M."/>
        </authorList>
    </citation>
    <scope>NUCLEOTIDE SEQUENCE [LARGE SCALE GENOMIC DNA]</scope>
    <source>
        <strain evidence="1 2">ATCC 27112</strain>
    </source>
</reference>
<dbReference type="EMBL" id="QXEV01000006">
    <property type="protein sequence ID" value="RIA77861.1"/>
    <property type="molecule type" value="Genomic_DNA"/>
</dbReference>
<sequence length="293" mass="35098">MDETIKTLKCSCCGTIGSLREYGHSGDNYYLIDPEETFATGFRKFVCKACNHVETFWFGASKLFIDEDLKKEKWLLYDDFMDSVRDKLHAKVIYWYTLILDVIEDEVKSLMKKRALLSKEEQRTFDNLYLGFYRSYYNYRQDKFGKWIDRRIGMKEDLLKETVDPYPFYFNGYLTTIDTENPKKWKIDISDNYKERYPIEAEAFKLLQTKIDNYLLSLKTKKKYTETIEDPRDFDLFKDYVRYMALAKLEDLRYQALDYAKTLIEGYKDAKLDIEEKMTDVIQTIMDNKAPEF</sequence>
<protein>
    <submittedName>
        <fullName evidence="1">Uncharacterized protein</fullName>
    </submittedName>
</protein>
<comment type="caution">
    <text evidence="1">The sequence shown here is derived from an EMBL/GenBank/DDBJ whole genome shotgun (WGS) entry which is preliminary data.</text>
</comment>
<accession>A0A397S565</accession>
<organism evidence="1 2">
    <name type="scientific">Anaeroplasma bactoclasticum</name>
    <dbReference type="NCBI Taxonomy" id="2088"/>
    <lineage>
        <taxon>Bacteria</taxon>
        <taxon>Bacillati</taxon>
        <taxon>Mycoplasmatota</taxon>
        <taxon>Mollicutes</taxon>
        <taxon>Anaeroplasmatales</taxon>
        <taxon>Anaeroplasmataceae</taxon>
        <taxon>Anaeroplasma</taxon>
    </lineage>
</organism>
<dbReference type="Proteomes" id="UP000266506">
    <property type="component" value="Unassembled WGS sequence"/>
</dbReference>
<name>A0A397S565_9MOLU</name>
<keyword evidence="2" id="KW-1185">Reference proteome</keyword>
<proteinExistence type="predicted"/>
<dbReference type="RefSeq" id="WP_119015996.1">
    <property type="nucleotide sequence ID" value="NZ_QXEV01000006.1"/>
</dbReference>